<evidence type="ECO:0000313" key="7">
    <source>
        <dbReference type="EMBL" id="CAF1630282.1"/>
    </source>
</evidence>
<dbReference type="EMBL" id="CAJNOW010014174">
    <property type="protein sequence ID" value="CAF1630282.1"/>
    <property type="molecule type" value="Genomic_DNA"/>
</dbReference>
<keyword evidence="4" id="KW-0175">Coiled coil</keyword>
<dbReference type="Pfam" id="PF00012">
    <property type="entry name" value="HSP70"/>
    <property type="match status" value="1"/>
</dbReference>
<feature type="compositionally biased region" description="Basic and acidic residues" evidence="5">
    <location>
        <begin position="1128"/>
        <end position="1148"/>
    </location>
</feature>
<dbReference type="InterPro" id="IPR029047">
    <property type="entry name" value="HSP70_peptide-bd_sf"/>
</dbReference>
<keyword evidence="3" id="KW-0067">ATP-binding</keyword>
<dbReference type="Proteomes" id="UP000663834">
    <property type="component" value="Unassembled WGS sequence"/>
</dbReference>
<gene>
    <name evidence="7" type="ORF">KQP761_LOCUS26069</name>
</gene>
<dbReference type="GO" id="GO:0003950">
    <property type="term" value="F:NAD+ poly-ADP-ribosyltransferase activity"/>
    <property type="evidence" value="ECO:0007669"/>
    <property type="project" value="InterPro"/>
</dbReference>
<evidence type="ECO:0000256" key="2">
    <source>
        <dbReference type="ARBA" id="ARBA00022741"/>
    </source>
</evidence>
<dbReference type="InterPro" id="IPR013126">
    <property type="entry name" value="Hsp_70_fam"/>
</dbReference>
<feature type="region of interest" description="Disordered" evidence="5">
    <location>
        <begin position="1128"/>
        <end position="1149"/>
    </location>
</feature>
<dbReference type="SMART" id="SM00327">
    <property type="entry name" value="VWA"/>
    <property type="match status" value="1"/>
</dbReference>
<evidence type="ECO:0000313" key="8">
    <source>
        <dbReference type="Proteomes" id="UP000663834"/>
    </source>
</evidence>
<accession>A0A816D0Y8</accession>
<feature type="domain" description="VWFA" evidence="6">
    <location>
        <begin position="62"/>
        <end position="262"/>
    </location>
</feature>
<dbReference type="SUPFAM" id="SSF100920">
    <property type="entry name" value="Heat shock protein 70kD (HSP70), peptide-binding domain"/>
    <property type="match status" value="1"/>
</dbReference>
<dbReference type="Gene3D" id="3.40.50.410">
    <property type="entry name" value="von Willebrand factor, type A domain"/>
    <property type="match status" value="1"/>
</dbReference>
<dbReference type="SUPFAM" id="SSF53300">
    <property type="entry name" value="vWA-like"/>
    <property type="match status" value="1"/>
</dbReference>
<dbReference type="GO" id="GO:0140662">
    <property type="term" value="F:ATP-dependent protein folding chaperone"/>
    <property type="evidence" value="ECO:0007669"/>
    <property type="project" value="InterPro"/>
</dbReference>
<evidence type="ECO:0000256" key="5">
    <source>
        <dbReference type="SAM" id="MobiDB-lite"/>
    </source>
</evidence>
<dbReference type="PANTHER" id="PTHR46530">
    <property type="entry name" value="PROTEIN MONO-ADP-RIBOSYLTRANSFERASE PARP4"/>
    <property type="match status" value="1"/>
</dbReference>
<reference evidence="7" key="1">
    <citation type="submission" date="2021-02" db="EMBL/GenBank/DDBJ databases">
        <authorList>
            <person name="Nowell W R."/>
        </authorList>
    </citation>
    <scope>NUCLEOTIDE SEQUENCE</scope>
</reference>
<comment type="similarity">
    <text evidence="1">Belongs to the heat shock protein 70 family.</text>
</comment>
<evidence type="ECO:0000256" key="1">
    <source>
        <dbReference type="ARBA" id="ARBA00007381"/>
    </source>
</evidence>
<dbReference type="InterPro" id="IPR002035">
    <property type="entry name" value="VWF_A"/>
</dbReference>
<dbReference type="PROSITE" id="PS50234">
    <property type="entry name" value="VWFA"/>
    <property type="match status" value="1"/>
</dbReference>
<proteinExistence type="inferred from homology"/>
<dbReference type="GO" id="GO:0005524">
    <property type="term" value="F:ATP binding"/>
    <property type="evidence" value="ECO:0007669"/>
    <property type="project" value="UniProtKB-KW"/>
</dbReference>
<comment type="caution">
    <text evidence="7">The sequence shown here is derived from an EMBL/GenBank/DDBJ whole genome shotgun (WGS) entry which is preliminary data.</text>
</comment>
<protein>
    <recommendedName>
        <fullName evidence="6">VWFA domain-containing protein</fullName>
    </recommendedName>
</protein>
<evidence type="ECO:0000259" key="6">
    <source>
        <dbReference type="PROSITE" id="PS50234"/>
    </source>
</evidence>
<sequence length="1398" mass="158478">MIKLIDHVLLEKNFILSIRLKSVNLPRLLNETYASFDENSQACMLTFYPKFEIVNNANEYAEIIFIIDASNSMDGKHVQQTKQLAHLFLANMKTDGRNILFNIVIFGSDNDECFPISSRNTKENIDKAKYFVLHSLDHRGNTDLFSVLRQYSLLSSSSKLGRQFILLSDGHINNLKSILILLENQSSMRHDRLFACSIGDTSNKHNLRQLANGTNGVLQILEHVGQPCVTNISIDWHGTIENQQENFTNQAPKRIRSLFDGMRLTVYRFIRNCLKVTLTATINNQEYFTTVFSNKITETKGRILHCLTARAIIQDYENGLLHDDECENELIKKQYQQDLIELSMKYSVVSSFTSFVAIEERDGQALEPGARLLDVMLENDNDLLPYISWDGEHSPIDIIKDKIINAKRVFDSASILNKIELSIEYEKLCQNISYRSGGDAKYDLMLAIVDTYRITLQEKEKARQLYDKIRENLNNEIISATIDERKILEKRLNEMNLRINKDPLEDFEDKGTLCDENEEEVASSASDTELSFGDESDFCSRYDGDSDFYGGNRGGDSNVRTDTFIQNRENSVDYSDAHDDTVSVKCTRDYQTNESKKKFIRKHGFVSQSDKIKHTTTTVVEENYNGLSCCLFENSETDTKVDRISQKLEMNLISPQTAPSDLLSHKKQEKSAYYDDSISLPIVHENQYTAYYPEMNELQTEQQEQMIQESFSPVIRNKAVSTSRQTAIHSSRQEITEKNFLSSIPATTSMPFFRTSTINTSNSNSSLSGLLAEPPSLTSPNINTTIYTTVIREPSPPPHLPPSGLFSFGSSSASYNGEVRTTSKEINSNQIYSSLSWRKPSSTEISCLSTPVAYNTSNNNNMIEPVRATEGFSSSPILFNAPPPLSAPRAPFSFASFESVISSNYSLFEGNHKSSRFAHNPTILAVAPQLHVASQASFSCTPFGSNTINNVNTPCHSSGFNSSTMFSTSLSLSPSLHTMSFGSKPISNTIFDSSMQFKYSRRQQSNFRTMPHYPPITTTEVPLLSTIFTQSQCLFGGQDKNASHNIVPATAINGSLKYETVDMKLPIAFSACDALSSSIEPLAFASRIQTEAFELKSYEVPEKSTGYDQKYYSQDSLQKMISSANKPFRNDRKFRRSTEKTSDIDRSRNRISMAHKMDAEIQSPKQQDLLLLDVTPLSLGIEGMNGHMCIIISRNRTIPCRTEFYSAFTNAYAYQTTAMIRVFCGEHKLTKYNVSSKMYISSKVILKGATNNAKINFTSESQIYKDFTIFDKMKQIDLTTLMMNELKRIQLVDGSFDLNQDLADLLSLSVKDFDKQGFNSFVPVPVSERNELLVPFDSKQIQLIFHRHLPKALLENLDKMIHFYEQKRLSNDIYCAQLELKYSSWEKFIQYALFHIDI</sequence>
<keyword evidence="2" id="KW-0547">Nucleotide-binding</keyword>
<name>A0A816D0Y8_9BILA</name>
<dbReference type="OrthoDB" id="1729737at2759"/>
<evidence type="ECO:0000256" key="3">
    <source>
        <dbReference type="ARBA" id="ARBA00022840"/>
    </source>
</evidence>
<dbReference type="GO" id="GO:0005737">
    <property type="term" value="C:cytoplasm"/>
    <property type="evidence" value="ECO:0007669"/>
    <property type="project" value="TreeGrafter"/>
</dbReference>
<organism evidence="7 8">
    <name type="scientific">Rotaria magnacalcarata</name>
    <dbReference type="NCBI Taxonomy" id="392030"/>
    <lineage>
        <taxon>Eukaryota</taxon>
        <taxon>Metazoa</taxon>
        <taxon>Spiralia</taxon>
        <taxon>Gnathifera</taxon>
        <taxon>Rotifera</taxon>
        <taxon>Eurotatoria</taxon>
        <taxon>Bdelloidea</taxon>
        <taxon>Philodinida</taxon>
        <taxon>Philodinidae</taxon>
        <taxon>Rotaria</taxon>
    </lineage>
</organism>
<dbReference type="Pfam" id="PF13768">
    <property type="entry name" value="VWA_3"/>
    <property type="match status" value="1"/>
</dbReference>
<feature type="coiled-coil region" evidence="4">
    <location>
        <begin position="452"/>
        <end position="498"/>
    </location>
</feature>
<dbReference type="PANTHER" id="PTHR46530:SF1">
    <property type="entry name" value="PROTEIN MONO-ADP-RIBOSYLTRANSFERASE PARP4"/>
    <property type="match status" value="1"/>
</dbReference>
<dbReference type="InterPro" id="IPR031273">
    <property type="entry name" value="PARP4"/>
</dbReference>
<evidence type="ECO:0000256" key="4">
    <source>
        <dbReference type="SAM" id="Coils"/>
    </source>
</evidence>
<dbReference type="InterPro" id="IPR036465">
    <property type="entry name" value="vWFA_dom_sf"/>
</dbReference>
<dbReference type="Gene3D" id="2.60.34.10">
    <property type="entry name" value="Substrate Binding Domain Of DNAk, Chain A, domain 1"/>
    <property type="match status" value="1"/>
</dbReference>